<feature type="domain" description="Glyoxalase-like" evidence="1">
    <location>
        <begin position="7"/>
        <end position="145"/>
    </location>
</feature>
<dbReference type="InterPro" id="IPR041581">
    <property type="entry name" value="Glyoxalase_6"/>
</dbReference>
<protein>
    <submittedName>
        <fullName evidence="2">VOC family protein</fullName>
    </submittedName>
</protein>
<reference evidence="3" key="1">
    <citation type="journal article" date="2019" name="Int. J. Syst. Evol. Microbiol.">
        <title>The Global Catalogue of Microorganisms (GCM) 10K type strain sequencing project: providing services to taxonomists for standard genome sequencing and annotation.</title>
        <authorList>
            <consortium name="The Broad Institute Genomics Platform"/>
            <consortium name="The Broad Institute Genome Sequencing Center for Infectious Disease"/>
            <person name="Wu L."/>
            <person name="Ma J."/>
        </authorList>
    </citation>
    <scope>NUCLEOTIDE SEQUENCE [LARGE SCALE GENOMIC DNA]</scope>
    <source>
        <strain evidence="3">JCM 16548</strain>
    </source>
</reference>
<keyword evidence="3" id="KW-1185">Reference proteome</keyword>
<dbReference type="InterPro" id="IPR029068">
    <property type="entry name" value="Glyas_Bleomycin-R_OHBP_Dase"/>
</dbReference>
<name>A0ABP7DA94_9ACTN</name>
<dbReference type="EMBL" id="BAAAYX010000004">
    <property type="protein sequence ID" value="GAA3700511.1"/>
    <property type="molecule type" value="Genomic_DNA"/>
</dbReference>
<evidence type="ECO:0000313" key="3">
    <source>
        <dbReference type="Proteomes" id="UP001500051"/>
    </source>
</evidence>
<dbReference type="CDD" id="cd06587">
    <property type="entry name" value="VOC"/>
    <property type="match status" value="1"/>
</dbReference>
<evidence type="ECO:0000313" key="2">
    <source>
        <dbReference type="EMBL" id="GAA3700511.1"/>
    </source>
</evidence>
<dbReference type="SUPFAM" id="SSF54593">
    <property type="entry name" value="Glyoxalase/Bleomycin resistance protein/Dihydroxybiphenyl dioxygenase"/>
    <property type="match status" value="1"/>
</dbReference>
<sequence>MHTSWGLTIDAADPPRLAAFWADALGYVEADPPDGFETWNAWLKDIGVPKKEWNDAAYLSDPAGQGPTLSFLKVPEAKTVKNRVHLDLKVGGGRHQSPKKRRSRIEKVVEKLTVAGASVQREVEQDGALDHVIMTDPEGNEFCVV</sequence>
<evidence type="ECO:0000259" key="1">
    <source>
        <dbReference type="Pfam" id="PF18029"/>
    </source>
</evidence>
<dbReference type="Pfam" id="PF18029">
    <property type="entry name" value="Glyoxalase_6"/>
    <property type="match status" value="1"/>
</dbReference>
<comment type="caution">
    <text evidence="2">The sequence shown here is derived from an EMBL/GenBank/DDBJ whole genome shotgun (WGS) entry which is preliminary data.</text>
</comment>
<dbReference type="RefSeq" id="WP_344811850.1">
    <property type="nucleotide sequence ID" value="NZ_BAAAYX010000004.1"/>
</dbReference>
<gene>
    <name evidence="2" type="ORF">GCM10022204_16550</name>
</gene>
<dbReference type="Proteomes" id="UP001500051">
    <property type="component" value="Unassembled WGS sequence"/>
</dbReference>
<accession>A0ABP7DA94</accession>
<organism evidence="2 3">
    <name type="scientific">Microlunatus aurantiacus</name>
    <dbReference type="NCBI Taxonomy" id="446786"/>
    <lineage>
        <taxon>Bacteria</taxon>
        <taxon>Bacillati</taxon>
        <taxon>Actinomycetota</taxon>
        <taxon>Actinomycetes</taxon>
        <taxon>Propionibacteriales</taxon>
        <taxon>Propionibacteriaceae</taxon>
        <taxon>Microlunatus</taxon>
    </lineage>
</organism>
<dbReference type="Gene3D" id="3.10.180.10">
    <property type="entry name" value="2,3-Dihydroxybiphenyl 1,2-Dioxygenase, domain 1"/>
    <property type="match status" value="1"/>
</dbReference>
<proteinExistence type="predicted"/>
<dbReference type="PANTHER" id="PTHR35908">
    <property type="entry name" value="HYPOTHETICAL FUSION PROTEIN"/>
    <property type="match status" value="1"/>
</dbReference>
<dbReference type="PANTHER" id="PTHR35908:SF1">
    <property type="entry name" value="CONSERVED PROTEIN"/>
    <property type="match status" value="1"/>
</dbReference>